<evidence type="ECO:0000313" key="2">
    <source>
        <dbReference type="Proteomes" id="UP000184600"/>
    </source>
</evidence>
<sequence length="112" mass="12444">MLSNIESETAMKFGIGQSYFLQAKRVWLAEQGMTEAQAFLLTSEECEILVRTGTSPEVFLQEKQRLIAEKIAEKAANLELASCGSGLTKKEEQIVKMTGLSPEVYQQAKKGR</sequence>
<evidence type="ECO:0000313" key="1">
    <source>
        <dbReference type="EMBL" id="SHO55019.1"/>
    </source>
</evidence>
<protein>
    <submittedName>
        <fullName evidence="1">Uncharacterized protein</fullName>
    </submittedName>
</protein>
<name>A0A1M7YQX3_9VIBR</name>
<reference evidence="2" key="1">
    <citation type="submission" date="2016-12" db="EMBL/GenBank/DDBJ databases">
        <authorList>
            <person name="Rodrigo-Torres L."/>
            <person name="Arahal R.D."/>
            <person name="Lucena T."/>
        </authorList>
    </citation>
    <scope>NUCLEOTIDE SEQUENCE [LARGE SCALE GENOMIC DNA]</scope>
</reference>
<proteinExistence type="predicted"/>
<organism evidence="1 2">
    <name type="scientific">Vibrio quintilis</name>
    <dbReference type="NCBI Taxonomy" id="1117707"/>
    <lineage>
        <taxon>Bacteria</taxon>
        <taxon>Pseudomonadati</taxon>
        <taxon>Pseudomonadota</taxon>
        <taxon>Gammaproteobacteria</taxon>
        <taxon>Vibrionales</taxon>
        <taxon>Vibrionaceae</taxon>
        <taxon>Vibrio</taxon>
    </lineage>
</organism>
<gene>
    <name evidence="1" type="ORF">VQ7734_00738</name>
</gene>
<dbReference type="Proteomes" id="UP000184600">
    <property type="component" value="Unassembled WGS sequence"/>
</dbReference>
<dbReference type="STRING" id="1117707.VQ7734_00738"/>
<dbReference type="EMBL" id="FRFG01000010">
    <property type="protein sequence ID" value="SHO55019.1"/>
    <property type="molecule type" value="Genomic_DNA"/>
</dbReference>
<keyword evidence="2" id="KW-1185">Reference proteome</keyword>
<accession>A0A1M7YQX3</accession>
<dbReference type="AlphaFoldDB" id="A0A1M7YQX3"/>